<evidence type="ECO:0000313" key="1">
    <source>
        <dbReference type="EMBL" id="KAI0065665.1"/>
    </source>
</evidence>
<organism evidence="1 2">
    <name type="scientific">Artomyces pyxidatus</name>
    <dbReference type="NCBI Taxonomy" id="48021"/>
    <lineage>
        <taxon>Eukaryota</taxon>
        <taxon>Fungi</taxon>
        <taxon>Dikarya</taxon>
        <taxon>Basidiomycota</taxon>
        <taxon>Agaricomycotina</taxon>
        <taxon>Agaricomycetes</taxon>
        <taxon>Russulales</taxon>
        <taxon>Auriscalpiaceae</taxon>
        <taxon>Artomyces</taxon>
    </lineage>
</organism>
<name>A0ACB8TBG5_9AGAM</name>
<sequence>MEVFHSTTDSSAVAVVSVTSDNQETSSAYFSFDSTTEAVTPTSLAPSADISGESIPSLDLGTSATEGAPAQTAPNLPPQGPAPDSGPL</sequence>
<keyword evidence="2" id="KW-1185">Reference proteome</keyword>
<reference evidence="1" key="2">
    <citation type="journal article" date="2022" name="New Phytol.">
        <title>Evolutionary transition to the ectomycorrhizal habit in the genomes of a hyperdiverse lineage of mushroom-forming fungi.</title>
        <authorList>
            <person name="Looney B."/>
            <person name="Miyauchi S."/>
            <person name="Morin E."/>
            <person name="Drula E."/>
            <person name="Courty P.E."/>
            <person name="Kohler A."/>
            <person name="Kuo A."/>
            <person name="LaButti K."/>
            <person name="Pangilinan J."/>
            <person name="Lipzen A."/>
            <person name="Riley R."/>
            <person name="Andreopoulos W."/>
            <person name="He G."/>
            <person name="Johnson J."/>
            <person name="Nolan M."/>
            <person name="Tritt A."/>
            <person name="Barry K.W."/>
            <person name="Grigoriev I.V."/>
            <person name="Nagy L.G."/>
            <person name="Hibbett D."/>
            <person name="Henrissat B."/>
            <person name="Matheny P.B."/>
            <person name="Labbe J."/>
            <person name="Martin F.M."/>
        </authorList>
    </citation>
    <scope>NUCLEOTIDE SEQUENCE</scope>
    <source>
        <strain evidence="1">HHB10654</strain>
    </source>
</reference>
<protein>
    <submittedName>
        <fullName evidence="1">Uncharacterized protein</fullName>
    </submittedName>
</protein>
<reference evidence="1" key="1">
    <citation type="submission" date="2021-03" db="EMBL/GenBank/DDBJ databases">
        <authorList>
            <consortium name="DOE Joint Genome Institute"/>
            <person name="Ahrendt S."/>
            <person name="Looney B.P."/>
            <person name="Miyauchi S."/>
            <person name="Morin E."/>
            <person name="Drula E."/>
            <person name="Courty P.E."/>
            <person name="Chicoki N."/>
            <person name="Fauchery L."/>
            <person name="Kohler A."/>
            <person name="Kuo A."/>
            <person name="Labutti K."/>
            <person name="Pangilinan J."/>
            <person name="Lipzen A."/>
            <person name="Riley R."/>
            <person name="Andreopoulos W."/>
            <person name="He G."/>
            <person name="Johnson J."/>
            <person name="Barry K.W."/>
            <person name="Grigoriev I.V."/>
            <person name="Nagy L."/>
            <person name="Hibbett D."/>
            <person name="Henrissat B."/>
            <person name="Matheny P.B."/>
            <person name="Labbe J."/>
            <person name="Martin F."/>
        </authorList>
    </citation>
    <scope>NUCLEOTIDE SEQUENCE</scope>
    <source>
        <strain evidence="1">HHB10654</strain>
    </source>
</reference>
<accession>A0ACB8TBG5</accession>
<dbReference type="Proteomes" id="UP000814140">
    <property type="component" value="Unassembled WGS sequence"/>
</dbReference>
<gene>
    <name evidence="1" type="ORF">BV25DRAFT_1821310</name>
</gene>
<dbReference type="EMBL" id="MU277194">
    <property type="protein sequence ID" value="KAI0065665.1"/>
    <property type="molecule type" value="Genomic_DNA"/>
</dbReference>
<feature type="non-terminal residue" evidence="1">
    <location>
        <position position="1"/>
    </location>
</feature>
<proteinExistence type="predicted"/>
<comment type="caution">
    <text evidence="1">The sequence shown here is derived from an EMBL/GenBank/DDBJ whole genome shotgun (WGS) entry which is preliminary data.</text>
</comment>
<evidence type="ECO:0000313" key="2">
    <source>
        <dbReference type="Proteomes" id="UP000814140"/>
    </source>
</evidence>